<feature type="transmembrane region" description="Helical" evidence="1">
    <location>
        <begin position="49"/>
        <end position="72"/>
    </location>
</feature>
<keyword evidence="4" id="KW-1185">Reference proteome</keyword>
<keyword evidence="1" id="KW-0472">Membrane</keyword>
<dbReference type="RefSeq" id="WP_203376328.1">
    <property type="nucleotide sequence ID" value="NZ_JAENHP010000003.1"/>
</dbReference>
<dbReference type="EMBL" id="JAENHP010000003">
    <property type="protein sequence ID" value="MBM2616436.1"/>
    <property type="molecule type" value="Genomic_DNA"/>
</dbReference>
<evidence type="ECO:0000313" key="3">
    <source>
        <dbReference type="EMBL" id="MBM2616436.1"/>
    </source>
</evidence>
<evidence type="ECO:0000313" key="4">
    <source>
        <dbReference type="Proteomes" id="UP000632138"/>
    </source>
</evidence>
<organism evidence="3 4">
    <name type="scientific">Paractinoplanes ovalisporus</name>
    <dbReference type="NCBI Taxonomy" id="2810368"/>
    <lineage>
        <taxon>Bacteria</taxon>
        <taxon>Bacillati</taxon>
        <taxon>Actinomycetota</taxon>
        <taxon>Actinomycetes</taxon>
        <taxon>Micromonosporales</taxon>
        <taxon>Micromonosporaceae</taxon>
        <taxon>Paractinoplanes</taxon>
    </lineage>
</organism>
<dbReference type="Proteomes" id="UP000632138">
    <property type="component" value="Unassembled WGS sequence"/>
</dbReference>
<dbReference type="SUPFAM" id="SSF54184">
    <property type="entry name" value="Penicillin-binding protein 2x (pbp-2x), c-terminal domain"/>
    <property type="match status" value="1"/>
</dbReference>
<accession>A0ABS2A9C2</accession>
<feature type="transmembrane region" description="Helical" evidence="1">
    <location>
        <begin position="149"/>
        <end position="172"/>
    </location>
</feature>
<evidence type="ECO:0000259" key="2">
    <source>
        <dbReference type="Pfam" id="PF03793"/>
    </source>
</evidence>
<sequence>MATKPPRKAGSKIQAVVLASVIFLALGIIAVGALAGFASESEETRKGLFVTATVLILYAAAMAVGAFLGFLYGMPRSRLADLTAGTEASPEQSKATLSAKYLTNSNFIKVSDWVTTIIVGLGIANLNEIVPAARRLGSALTEPMGGSQFGAAIGLSVVLVGLISGFVLCYLWTTIRVRELLEEAEAALTTVPDMNGKSPAEAIELASARSITLVLRPLNGDRISHQNISPGTTVRTGQAVAVE</sequence>
<name>A0ABS2A9C2_9ACTN</name>
<comment type="caution">
    <text evidence="3">The sequence shown here is derived from an EMBL/GenBank/DDBJ whole genome shotgun (WGS) entry which is preliminary data.</text>
</comment>
<keyword evidence="1" id="KW-1133">Transmembrane helix</keyword>
<dbReference type="Pfam" id="PF03793">
    <property type="entry name" value="PASTA"/>
    <property type="match status" value="1"/>
</dbReference>
<protein>
    <recommendedName>
        <fullName evidence="2">PASTA domain-containing protein</fullName>
    </recommendedName>
</protein>
<feature type="domain" description="PASTA" evidence="2">
    <location>
        <begin position="190"/>
        <end position="241"/>
    </location>
</feature>
<dbReference type="InterPro" id="IPR005543">
    <property type="entry name" value="PASTA_dom"/>
</dbReference>
<feature type="transmembrane region" description="Helical" evidence="1">
    <location>
        <begin position="15"/>
        <end position="37"/>
    </location>
</feature>
<proteinExistence type="predicted"/>
<evidence type="ECO:0000256" key="1">
    <source>
        <dbReference type="SAM" id="Phobius"/>
    </source>
</evidence>
<gene>
    <name evidence="3" type="ORF">JIG36_12795</name>
</gene>
<reference evidence="3 4" key="1">
    <citation type="submission" date="2021-01" db="EMBL/GenBank/DDBJ databases">
        <title>Actinoplanes sp. nov. LDG1-06 isolated from lichen.</title>
        <authorList>
            <person name="Saeng-In P."/>
            <person name="Phongsopitanun W."/>
            <person name="Kanchanasin P."/>
            <person name="Yuki M."/>
            <person name="Kudo T."/>
            <person name="Ohkuma M."/>
            <person name="Tanasupawat S."/>
        </authorList>
    </citation>
    <scope>NUCLEOTIDE SEQUENCE [LARGE SCALE GENOMIC DNA]</scope>
    <source>
        <strain evidence="3 4">LDG1-06</strain>
    </source>
</reference>
<keyword evidence="1" id="KW-0812">Transmembrane</keyword>